<feature type="transmembrane region" description="Helical" evidence="1">
    <location>
        <begin position="148"/>
        <end position="169"/>
    </location>
</feature>
<dbReference type="InterPro" id="IPR035168">
    <property type="entry name" value="DUF5317"/>
</dbReference>
<dbReference type="STRING" id="862517.HMPREF9225_1496"/>
<dbReference type="AlphaFoldDB" id="E0NMV7"/>
<dbReference type="HOGENOM" id="CLU_116594_0_0_9"/>
<evidence type="ECO:0008006" key="4">
    <source>
        <dbReference type="Google" id="ProtNLM"/>
    </source>
</evidence>
<reference evidence="2 3" key="1">
    <citation type="submission" date="2010-07" db="EMBL/GenBank/DDBJ databases">
        <authorList>
            <person name="Muzny D."/>
            <person name="Qin X."/>
            <person name="Deng J."/>
            <person name="Jiang H."/>
            <person name="Liu Y."/>
            <person name="Qu J."/>
            <person name="Song X.-Z."/>
            <person name="Zhang L."/>
            <person name="Thornton R."/>
            <person name="Coyle M."/>
            <person name="Francisco L."/>
            <person name="Jackson L."/>
            <person name="Javaid M."/>
            <person name="Korchina V."/>
            <person name="Kovar C."/>
            <person name="Mata R."/>
            <person name="Mathew T."/>
            <person name="Ngo R."/>
            <person name="Nguyen L."/>
            <person name="Nguyen N."/>
            <person name="Okwuonu G."/>
            <person name="Ongeri F."/>
            <person name="Pham C."/>
            <person name="Simmons D."/>
            <person name="Wilczek-Boney K."/>
            <person name="Hale W."/>
            <person name="Jakkamsetti A."/>
            <person name="Pham P."/>
            <person name="Ruth R."/>
            <person name="San Lucas F."/>
            <person name="Warren J."/>
            <person name="Zhang J."/>
            <person name="Zhao Z."/>
            <person name="Zhou C."/>
            <person name="Zhu D."/>
            <person name="Lee S."/>
            <person name="Bess C."/>
            <person name="Blankenburg K."/>
            <person name="Forbes L."/>
            <person name="Fu Q."/>
            <person name="Gubbala S."/>
            <person name="Hirani K."/>
            <person name="Jayaseelan J.C."/>
            <person name="Lara F."/>
            <person name="Munidasa M."/>
            <person name="Palculict T."/>
            <person name="Patil S."/>
            <person name="Pu L.-L."/>
            <person name="Saada N."/>
            <person name="Tang L."/>
            <person name="Weissenberger G."/>
            <person name="Zhu Y."/>
            <person name="Hemphill L."/>
            <person name="Shang Y."/>
            <person name="Youmans B."/>
            <person name="Ayvaz T."/>
            <person name="Ross M."/>
            <person name="Santibanez J."/>
            <person name="Aqrawi P."/>
            <person name="Gross S."/>
            <person name="Joshi V."/>
            <person name="Fowler G."/>
            <person name="Nazareth L."/>
            <person name="Reid J."/>
            <person name="Worley K."/>
            <person name="Petrosino J."/>
            <person name="Highlander S."/>
            <person name="Gibbs R."/>
        </authorList>
    </citation>
    <scope>NUCLEOTIDE SEQUENCE [LARGE SCALE GENOMIC DNA]</scope>
    <source>
        <strain evidence="2 3">ATCC BAA-1640</strain>
    </source>
</reference>
<protein>
    <recommendedName>
        <fullName evidence="4">DUF5317 domain-containing protein</fullName>
    </recommendedName>
</protein>
<evidence type="ECO:0000256" key="1">
    <source>
        <dbReference type="SAM" id="Phobius"/>
    </source>
</evidence>
<evidence type="ECO:0000313" key="2">
    <source>
        <dbReference type="EMBL" id="EFM24925.1"/>
    </source>
</evidence>
<dbReference type="RefSeq" id="WP_008902286.1">
    <property type="nucleotide sequence ID" value="NZ_GL397071.1"/>
</dbReference>
<dbReference type="Proteomes" id="UP000003280">
    <property type="component" value="Unassembled WGS sequence"/>
</dbReference>
<feature type="transmembrane region" description="Helical" evidence="1">
    <location>
        <begin position="56"/>
        <end position="73"/>
    </location>
</feature>
<dbReference type="Pfam" id="PF17248">
    <property type="entry name" value="DUF5317"/>
    <property type="match status" value="1"/>
</dbReference>
<evidence type="ECO:0000313" key="3">
    <source>
        <dbReference type="Proteomes" id="UP000003280"/>
    </source>
</evidence>
<dbReference type="OrthoDB" id="37447at2"/>
<organism evidence="2 3">
    <name type="scientific">Peptoniphilus duerdenii ATCC BAA-1640</name>
    <dbReference type="NCBI Taxonomy" id="862517"/>
    <lineage>
        <taxon>Bacteria</taxon>
        <taxon>Bacillati</taxon>
        <taxon>Bacillota</taxon>
        <taxon>Tissierellia</taxon>
        <taxon>Tissierellales</taxon>
        <taxon>Peptoniphilaceae</taxon>
        <taxon>Peptoniphilus</taxon>
    </lineage>
</organism>
<keyword evidence="3" id="KW-1185">Reference proteome</keyword>
<dbReference type="eggNOG" id="ENOG5030JTI">
    <property type="taxonomic scope" value="Bacteria"/>
</dbReference>
<comment type="caution">
    <text evidence="2">The sequence shown here is derived from an EMBL/GenBank/DDBJ whole genome shotgun (WGS) entry which is preliminary data.</text>
</comment>
<accession>E0NMV7</accession>
<name>E0NMV7_9FIRM</name>
<feature type="transmembrane region" description="Helical" evidence="1">
    <location>
        <begin position="31"/>
        <end position="50"/>
    </location>
</feature>
<sequence>MIIELTLVGLIIRYFKDKNFKFINNFNLKKVYFLFIIVTAKLLVKNFLSIEILANNYYLIDSIFLLLLSIFFFSNGKSLCICGLGTLLNSLVIFLNRKMPVSENFAHLVMDYDKYEMIKNGKILSHGFIDNAKLKFLSDIIPIPMPYIYPRLISIGDILISIGIFIYILSTKEN</sequence>
<keyword evidence="1" id="KW-1133">Transmembrane helix</keyword>
<keyword evidence="1" id="KW-0472">Membrane</keyword>
<proteinExistence type="predicted"/>
<keyword evidence="1" id="KW-0812">Transmembrane</keyword>
<feature type="transmembrane region" description="Helical" evidence="1">
    <location>
        <begin position="78"/>
        <end position="95"/>
    </location>
</feature>
<gene>
    <name evidence="2" type="ORF">HMPREF9225_1496</name>
</gene>
<dbReference type="EMBL" id="AEEH01000047">
    <property type="protein sequence ID" value="EFM24925.1"/>
    <property type="molecule type" value="Genomic_DNA"/>
</dbReference>